<accession>A0AAV7K1U2</accession>
<dbReference type="GO" id="GO:0005737">
    <property type="term" value="C:cytoplasm"/>
    <property type="evidence" value="ECO:0007669"/>
    <property type="project" value="TreeGrafter"/>
</dbReference>
<dbReference type="GO" id="GO:0003729">
    <property type="term" value="F:mRNA binding"/>
    <property type="evidence" value="ECO:0007669"/>
    <property type="project" value="InterPro"/>
</dbReference>
<dbReference type="GO" id="GO:0000993">
    <property type="term" value="F:RNA polymerase II complex binding"/>
    <property type="evidence" value="ECO:0007669"/>
    <property type="project" value="InterPro"/>
</dbReference>
<dbReference type="SUPFAM" id="SSF48464">
    <property type="entry name" value="ENTH/VHS domain"/>
    <property type="match status" value="1"/>
</dbReference>
<dbReference type="InterPro" id="IPR047415">
    <property type="entry name" value="Pcf11_CID"/>
</dbReference>
<dbReference type="CDD" id="cd16982">
    <property type="entry name" value="CID_Pcf11"/>
    <property type="match status" value="1"/>
</dbReference>
<evidence type="ECO:0000313" key="3">
    <source>
        <dbReference type="EMBL" id="KAI6654580.1"/>
    </source>
</evidence>
<dbReference type="GO" id="GO:0031124">
    <property type="term" value="P:mRNA 3'-end processing"/>
    <property type="evidence" value="ECO:0007669"/>
    <property type="project" value="InterPro"/>
</dbReference>
<dbReference type="PANTHER" id="PTHR15921:SF3">
    <property type="entry name" value="PRE-MRNA CLEAVAGE COMPLEX 2 PROTEIN PCF11"/>
    <property type="match status" value="1"/>
</dbReference>
<gene>
    <name evidence="3" type="ORF">LOD99_976</name>
</gene>
<dbReference type="GO" id="GO:0005849">
    <property type="term" value="C:mRNA cleavage factor complex"/>
    <property type="evidence" value="ECO:0007669"/>
    <property type="project" value="TreeGrafter"/>
</dbReference>
<protein>
    <submittedName>
        <fullName evidence="3">Pre-mRNA cleavage complex 2 protein Pcf11</fullName>
    </submittedName>
</protein>
<dbReference type="AlphaFoldDB" id="A0AAV7K1U2"/>
<dbReference type="Proteomes" id="UP001165289">
    <property type="component" value="Unassembled WGS sequence"/>
</dbReference>
<dbReference type="SMART" id="SM00582">
    <property type="entry name" value="RPR"/>
    <property type="match status" value="1"/>
</dbReference>
<dbReference type="PROSITE" id="PS51391">
    <property type="entry name" value="CID"/>
    <property type="match status" value="1"/>
</dbReference>
<dbReference type="InterPro" id="IPR006569">
    <property type="entry name" value="CID_dom"/>
</dbReference>
<feature type="compositionally biased region" description="Polar residues" evidence="1">
    <location>
        <begin position="255"/>
        <end position="264"/>
    </location>
</feature>
<evidence type="ECO:0000313" key="4">
    <source>
        <dbReference type="Proteomes" id="UP001165289"/>
    </source>
</evidence>
<dbReference type="InterPro" id="IPR008942">
    <property type="entry name" value="ENTH_VHS"/>
</dbReference>
<dbReference type="PANTHER" id="PTHR15921">
    <property type="entry name" value="PRE-MRNA CLEAVAGE COMPLEX II"/>
    <property type="match status" value="1"/>
</dbReference>
<feature type="compositionally biased region" description="Pro residues" evidence="1">
    <location>
        <begin position="331"/>
        <end position="358"/>
    </location>
</feature>
<evidence type="ECO:0000259" key="2">
    <source>
        <dbReference type="PROSITE" id="PS51391"/>
    </source>
</evidence>
<feature type="region of interest" description="Disordered" evidence="1">
    <location>
        <begin position="331"/>
        <end position="441"/>
    </location>
</feature>
<dbReference type="Gene3D" id="1.25.40.90">
    <property type="match status" value="1"/>
</dbReference>
<feature type="domain" description="CID" evidence="2">
    <location>
        <begin position="8"/>
        <end position="136"/>
    </location>
</feature>
<sequence length="762" mass="87507">MTDPILKNEEEARLTYYNLLRELTFNSKEKINQLSQISEKNSKYARIIVDVVYKHIKEAIPGQKLPTLYLIDSIIKNVGGIYKRLFEDHIVEMFLLVFESGTGDIKTSLYKLRNTWRKVINEGELAKLDRLVKERDTNWPIQSVPETKYVYFNPTFTNGNNPLIKKEPENIIITQIPPPSLPDLATSSLSNPISHVVPEELHEPHQDILGNLDHSSTIPEKKKQILQILREYKKEKGDINAASEVQHFEPMDTSNVINHKTTSPRPHEEPTLTSSTLATEPKRNKIDLNLPGIDSTFLRDIIQSVQLPGPELPPPIRPPIQEIPNMRPPLQIPPPMYPQMQPGPGPIFRPMPRLPPPMMGQNRCPNPPREPHPPRGPPHPRGRSVPSRLPIGPRKSKRSPRGDLIRRPPYQQRPIHRPRMPEPMPHRPEQPRMPPPLSFHPPQQQPIISEELDTEPNSILEGQPYKVVEPEIPKLEMKMESLVGRINVVVQHIHKGEQCGTCGIRFDKNSTPYKTHLDWHFYVNRHKPKSTYWYFPDADWIKYVPDQKEQLSDFFELEKREKWIKDHKEEEEIANVVLRDSELVQRCRICRDLLEMYFDQDNDEWCCKDAVRLGNKVVVHKECAKDYAGPVFDTTPTPVTEKPLGKEGVISPDFLLKGGETPTRKIDTFSLSSEDLSLLINILGKTNEPREENTIEFVPGADYPLINPVINPDKIELDDTDSEDTFKMSLDPIDGKKEVELVEDVQTDSIQNATETPSQVFS</sequence>
<dbReference type="InterPro" id="IPR045154">
    <property type="entry name" value="PCF11-like"/>
</dbReference>
<comment type="caution">
    <text evidence="3">The sequence shown here is derived from an EMBL/GenBank/DDBJ whole genome shotgun (WGS) entry which is preliminary data.</text>
</comment>
<name>A0AAV7K1U2_9METZ</name>
<feature type="region of interest" description="Disordered" evidence="1">
    <location>
        <begin position="255"/>
        <end position="283"/>
    </location>
</feature>
<dbReference type="Pfam" id="PF04818">
    <property type="entry name" value="CID"/>
    <property type="match status" value="1"/>
</dbReference>
<dbReference type="EMBL" id="JAKMXF010000222">
    <property type="protein sequence ID" value="KAI6654580.1"/>
    <property type="molecule type" value="Genomic_DNA"/>
</dbReference>
<evidence type="ECO:0000256" key="1">
    <source>
        <dbReference type="SAM" id="MobiDB-lite"/>
    </source>
</evidence>
<proteinExistence type="predicted"/>
<reference evidence="3 4" key="1">
    <citation type="journal article" date="2023" name="BMC Biol.">
        <title>The compact genome of the sponge Oopsacas minuta (Hexactinellida) is lacking key metazoan core genes.</title>
        <authorList>
            <person name="Santini S."/>
            <person name="Schenkelaars Q."/>
            <person name="Jourda C."/>
            <person name="Duchesne M."/>
            <person name="Belahbib H."/>
            <person name="Rocher C."/>
            <person name="Selva M."/>
            <person name="Riesgo A."/>
            <person name="Vervoort M."/>
            <person name="Leys S.P."/>
            <person name="Kodjabachian L."/>
            <person name="Le Bivic A."/>
            <person name="Borchiellini C."/>
            <person name="Claverie J.M."/>
            <person name="Renard E."/>
        </authorList>
    </citation>
    <scope>NUCLEOTIDE SEQUENCE [LARGE SCALE GENOMIC DNA]</scope>
    <source>
        <strain evidence="3">SPO-2</strain>
    </source>
</reference>
<organism evidence="3 4">
    <name type="scientific">Oopsacas minuta</name>
    <dbReference type="NCBI Taxonomy" id="111878"/>
    <lineage>
        <taxon>Eukaryota</taxon>
        <taxon>Metazoa</taxon>
        <taxon>Porifera</taxon>
        <taxon>Hexactinellida</taxon>
        <taxon>Hexasterophora</taxon>
        <taxon>Lyssacinosida</taxon>
        <taxon>Leucopsacidae</taxon>
        <taxon>Oopsacas</taxon>
    </lineage>
</organism>
<keyword evidence="4" id="KW-1185">Reference proteome</keyword>
<dbReference type="GO" id="GO:0006369">
    <property type="term" value="P:termination of RNA polymerase II transcription"/>
    <property type="evidence" value="ECO:0007669"/>
    <property type="project" value="InterPro"/>
</dbReference>